<proteinExistence type="predicted"/>
<evidence type="ECO:0000256" key="1">
    <source>
        <dbReference type="SAM" id="MobiDB-lite"/>
    </source>
</evidence>
<keyword evidence="3" id="KW-1185">Reference proteome</keyword>
<comment type="caution">
    <text evidence="2">The sequence shown here is derived from an EMBL/GenBank/DDBJ whole genome shotgun (WGS) entry which is preliminary data.</text>
</comment>
<sequence length="431" mass="47411">MEQCWSAGEAGVPRESPSSTIPTCEDAGVSPPGIESGSPWWEASALATAGAAPERKVRGETGGPREKPTCRAASSCTIPTAEIRERTRRESSHVRLGGGREFDYFRPCADLEYYLPLWGLGNHFGRFSDFDICRAVLGVVSERIVPITAHCAKRELGESNIYTTGVMVGQYTQALAYVHEWFCLWGCMSCESNTYMSGVLVGEIPLGSLHVNARVVRFGLYLHWWGQYPWALWMLGGKYTTCIRVDAKQGFQNVSFYCEQPIQRAPWRHSSLVSLYATITILNIIKLSAHEGGAAVVQWSDSSPLVEAVRVRFSVYVVIVPDDAAGQRVFSGISHFPRPCNPVLLHTHLASPPSAIKTRIAGMQCHAGETGDPREETRRPATSSDTIPTCESSATRPGIEPGSPWSEAGGLTARPTPSPFHERERERDKER</sequence>
<evidence type="ECO:0000313" key="2">
    <source>
        <dbReference type="EMBL" id="KAJ8898384.1"/>
    </source>
</evidence>
<feature type="compositionally biased region" description="Basic and acidic residues" evidence="1">
    <location>
        <begin position="53"/>
        <end position="69"/>
    </location>
</feature>
<feature type="region of interest" description="Disordered" evidence="1">
    <location>
        <begin position="50"/>
        <end position="71"/>
    </location>
</feature>
<feature type="region of interest" description="Disordered" evidence="1">
    <location>
        <begin position="1"/>
        <end position="36"/>
    </location>
</feature>
<dbReference type="Proteomes" id="UP001159363">
    <property type="component" value="Chromosome 1"/>
</dbReference>
<gene>
    <name evidence="2" type="ORF">PR048_003744</name>
</gene>
<feature type="region of interest" description="Disordered" evidence="1">
    <location>
        <begin position="366"/>
        <end position="431"/>
    </location>
</feature>
<reference evidence="2 3" key="1">
    <citation type="submission" date="2023-02" db="EMBL/GenBank/DDBJ databases">
        <title>LHISI_Scaffold_Assembly.</title>
        <authorList>
            <person name="Stuart O.P."/>
            <person name="Cleave R."/>
            <person name="Magrath M.J.L."/>
            <person name="Mikheyev A.S."/>
        </authorList>
    </citation>
    <scope>NUCLEOTIDE SEQUENCE [LARGE SCALE GENOMIC DNA]</scope>
    <source>
        <strain evidence="2">Daus_M_001</strain>
        <tissue evidence="2">Leg muscle</tissue>
    </source>
</reference>
<protein>
    <submittedName>
        <fullName evidence="2">Uncharacterized protein</fullName>
    </submittedName>
</protein>
<feature type="compositionally biased region" description="Basic and acidic residues" evidence="1">
    <location>
        <begin position="420"/>
        <end position="431"/>
    </location>
</feature>
<feature type="compositionally biased region" description="Polar residues" evidence="1">
    <location>
        <begin position="380"/>
        <end position="395"/>
    </location>
</feature>
<feature type="compositionally biased region" description="Basic and acidic residues" evidence="1">
    <location>
        <begin position="369"/>
        <end position="379"/>
    </location>
</feature>
<organism evidence="2 3">
    <name type="scientific">Dryococelus australis</name>
    <dbReference type="NCBI Taxonomy" id="614101"/>
    <lineage>
        <taxon>Eukaryota</taxon>
        <taxon>Metazoa</taxon>
        <taxon>Ecdysozoa</taxon>
        <taxon>Arthropoda</taxon>
        <taxon>Hexapoda</taxon>
        <taxon>Insecta</taxon>
        <taxon>Pterygota</taxon>
        <taxon>Neoptera</taxon>
        <taxon>Polyneoptera</taxon>
        <taxon>Phasmatodea</taxon>
        <taxon>Verophasmatodea</taxon>
        <taxon>Anareolatae</taxon>
        <taxon>Phasmatidae</taxon>
        <taxon>Eurycanthinae</taxon>
        <taxon>Dryococelus</taxon>
    </lineage>
</organism>
<dbReference type="EMBL" id="JARBHB010000001">
    <property type="protein sequence ID" value="KAJ8898384.1"/>
    <property type="molecule type" value="Genomic_DNA"/>
</dbReference>
<name>A0ABQ9IP00_9NEOP</name>
<accession>A0ABQ9IP00</accession>
<evidence type="ECO:0000313" key="3">
    <source>
        <dbReference type="Proteomes" id="UP001159363"/>
    </source>
</evidence>